<evidence type="ECO:0000259" key="2">
    <source>
        <dbReference type="PROSITE" id="PS51352"/>
    </source>
</evidence>
<evidence type="ECO:0000313" key="3">
    <source>
        <dbReference type="EMBL" id="KAF8819544.1"/>
    </source>
</evidence>
<dbReference type="InterPro" id="IPR036249">
    <property type="entry name" value="Thioredoxin-like_sf"/>
</dbReference>
<dbReference type="PROSITE" id="PS51352">
    <property type="entry name" value="THIOREDOXIN_2"/>
    <property type="match status" value="1"/>
</dbReference>
<accession>A0ABQ7J6C0</accession>
<proteinExistence type="predicted"/>
<comment type="caution">
    <text evidence="3">The sequence shown here is derived from an EMBL/GenBank/DDBJ whole genome shotgun (WGS) entry which is preliminary data.</text>
</comment>
<organism evidence="3 4">
    <name type="scientific">Cardiosporidium cionae</name>
    <dbReference type="NCBI Taxonomy" id="476202"/>
    <lineage>
        <taxon>Eukaryota</taxon>
        <taxon>Sar</taxon>
        <taxon>Alveolata</taxon>
        <taxon>Apicomplexa</taxon>
        <taxon>Aconoidasida</taxon>
        <taxon>Nephromycida</taxon>
        <taxon>Cardiosporidium</taxon>
    </lineage>
</organism>
<gene>
    <name evidence="3" type="ORF">IE077_000037</name>
</gene>
<evidence type="ECO:0000256" key="1">
    <source>
        <dbReference type="ARBA" id="ARBA00023002"/>
    </source>
</evidence>
<dbReference type="PANTHER" id="PTHR10681">
    <property type="entry name" value="THIOREDOXIN PEROXIDASE"/>
    <property type="match status" value="1"/>
</dbReference>
<dbReference type="EMBL" id="JADAQX010000701">
    <property type="protein sequence ID" value="KAF8819544.1"/>
    <property type="molecule type" value="Genomic_DNA"/>
</dbReference>
<keyword evidence="1" id="KW-0560">Oxidoreductase</keyword>
<protein>
    <submittedName>
        <fullName evidence="3">Alkyl hydroperoxide reductase/ Thiol specific antioxidant/ Mal allergen</fullName>
    </submittedName>
</protein>
<dbReference type="Gene3D" id="3.40.30.10">
    <property type="entry name" value="Glutaredoxin"/>
    <property type="match status" value="1"/>
</dbReference>
<evidence type="ECO:0000313" key="4">
    <source>
        <dbReference type="Proteomes" id="UP000823046"/>
    </source>
</evidence>
<feature type="domain" description="Thioredoxin" evidence="2">
    <location>
        <begin position="77"/>
        <end position="236"/>
    </location>
</feature>
<dbReference type="SUPFAM" id="SSF52833">
    <property type="entry name" value="Thioredoxin-like"/>
    <property type="match status" value="1"/>
</dbReference>
<dbReference type="InterPro" id="IPR000866">
    <property type="entry name" value="AhpC/TSA"/>
</dbReference>
<dbReference type="Proteomes" id="UP000823046">
    <property type="component" value="Unassembled WGS sequence"/>
</dbReference>
<dbReference type="InterPro" id="IPR013766">
    <property type="entry name" value="Thioredoxin_domain"/>
</dbReference>
<dbReference type="InterPro" id="IPR050217">
    <property type="entry name" value="Peroxiredoxin"/>
</dbReference>
<sequence>MSFVSRCSLHHLMPKTSSVSYHRAMATASALFTKRPSMRMMQGGLPQTMREVSPKKLAFISCSRRNVFTSDIPAPLPLVCSLAPDFTAKTVFPGDSVESLTLSSFRSKKYVCLFFWPMDFTFVCPSEILAFQHALEEFEKRNVQVLGVSTDSIHTHLAWRRTPLSQGGIGAVDFPMISDHTKSISMAYRILHNDAIALRGLFLIDKEGIIRHSLVNDLPLGRSVQETLRLVDALQHTEKYGEVCPANWQKGEKAMEATLKSVSSYLGMKEGA</sequence>
<dbReference type="Pfam" id="PF00578">
    <property type="entry name" value="AhpC-TSA"/>
    <property type="match status" value="1"/>
</dbReference>
<keyword evidence="4" id="KW-1185">Reference proteome</keyword>
<dbReference type="InterPro" id="IPR019479">
    <property type="entry name" value="Peroxiredoxin_C"/>
</dbReference>
<reference evidence="3 4" key="1">
    <citation type="journal article" date="2020" name="bioRxiv">
        <title>Metabolic contributions of an alphaproteobacterial endosymbiont in the apicomplexan Cardiosporidium cionae.</title>
        <authorList>
            <person name="Hunter E.S."/>
            <person name="Paight C.J."/>
            <person name="Lane C.E."/>
        </authorList>
    </citation>
    <scope>NUCLEOTIDE SEQUENCE [LARGE SCALE GENOMIC DNA]</scope>
    <source>
        <strain evidence="3">ESH_2018</strain>
    </source>
</reference>
<name>A0ABQ7J6C0_9APIC</name>
<dbReference type="Pfam" id="PF10417">
    <property type="entry name" value="1-cysPrx_C"/>
    <property type="match status" value="1"/>
</dbReference>
<dbReference type="PANTHER" id="PTHR10681:SF164">
    <property type="entry name" value="THIOREDOXIN PEROXIDASE 1"/>
    <property type="match status" value="1"/>
</dbReference>
<dbReference type="CDD" id="cd03015">
    <property type="entry name" value="PRX_Typ2cys"/>
    <property type="match status" value="1"/>
</dbReference>